<name>A0A0F9AF07_9ZZZZ</name>
<evidence type="ECO:0000313" key="1">
    <source>
        <dbReference type="EMBL" id="KKK70801.1"/>
    </source>
</evidence>
<feature type="non-terminal residue" evidence="1">
    <location>
        <position position="31"/>
    </location>
</feature>
<protein>
    <submittedName>
        <fullName evidence="1">Uncharacterized protein</fullName>
    </submittedName>
</protein>
<accession>A0A0F9AF07</accession>
<proteinExistence type="predicted"/>
<dbReference type="AlphaFoldDB" id="A0A0F9AF07"/>
<reference evidence="1" key="1">
    <citation type="journal article" date="2015" name="Nature">
        <title>Complex archaea that bridge the gap between prokaryotes and eukaryotes.</title>
        <authorList>
            <person name="Spang A."/>
            <person name="Saw J.H."/>
            <person name="Jorgensen S.L."/>
            <person name="Zaremba-Niedzwiedzka K."/>
            <person name="Martijn J."/>
            <person name="Lind A.E."/>
            <person name="van Eijk R."/>
            <person name="Schleper C."/>
            <person name="Guy L."/>
            <person name="Ettema T.J."/>
        </authorList>
    </citation>
    <scope>NUCLEOTIDE SEQUENCE</scope>
</reference>
<sequence>MTDTDKKPNFEVFITPVGELVYPWLSRADTR</sequence>
<dbReference type="EMBL" id="LAZR01058017">
    <property type="protein sequence ID" value="KKK70801.1"/>
    <property type="molecule type" value="Genomic_DNA"/>
</dbReference>
<gene>
    <name evidence="1" type="ORF">LCGC14_2920300</name>
</gene>
<comment type="caution">
    <text evidence="1">The sequence shown here is derived from an EMBL/GenBank/DDBJ whole genome shotgun (WGS) entry which is preliminary data.</text>
</comment>
<organism evidence="1">
    <name type="scientific">marine sediment metagenome</name>
    <dbReference type="NCBI Taxonomy" id="412755"/>
    <lineage>
        <taxon>unclassified sequences</taxon>
        <taxon>metagenomes</taxon>
        <taxon>ecological metagenomes</taxon>
    </lineage>
</organism>